<dbReference type="Gene3D" id="3.40.50.10140">
    <property type="entry name" value="Toll/interleukin-1 receptor homology (TIR) domain"/>
    <property type="match status" value="1"/>
</dbReference>
<proteinExistence type="predicted"/>
<evidence type="ECO:0000313" key="3">
    <source>
        <dbReference type="Proteomes" id="UP000195880"/>
    </source>
</evidence>
<dbReference type="InterPro" id="IPR000157">
    <property type="entry name" value="TIR_dom"/>
</dbReference>
<dbReference type="PROSITE" id="PS50104">
    <property type="entry name" value="TIR"/>
    <property type="match status" value="1"/>
</dbReference>
<dbReference type="Gene3D" id="3.40.50.300">
    <property type="entry name" value="P-loop containing nucleotide triphosphate hydrolases"/>
    <property type="match status" value="1"/>
</dbReference>
<sequence length="627" mass="67569">MWDIFLSYSRRDADRVRPLHEALTAAGLKVFVDESAVAGFAGISDSIRRALADSRVLLAYYSSGYPERPACQWELTAAFLAGLSEGDPRRRVLVVNPEPGTGHIHPVELRDTRHGRAADLASDVIRHLRQVAGPMPLEAAPPRVHGTMPPVMGEFTGRLPELWRLHSALHEQEAPLVTGRTMARPVQLRGMPGIGKTRLAQEYALRFGAAFPGGVHWARTPAPHPPDSRHLGDGPCLYVVDDVPCGLTPRTVAELTAAHPSVRTLLLTRSRSYEGLGEHLDLGPLPQEAAAELVGDEELAHGVEGHPGALRLLGRAVRAGEDRAGLLARLYEPGRSLLDVLAGDDITAEYVRDVLTAPAEAREALRCAGARFPLPVAEDDVAAAFTAADGLPPAVARRRAAVGLAELTARGLLEPAPDGYRLHPVTDHAWRHHETDAARAETLRRTVLSILGAGGTTLGAAPELGVPVPGGRREVAPMAVSEAERMAAFDLQVELVSRIGVQQLPIDSGSLREALTSLHSLFAFTRDTLRRYSIGLQSSADAPDSVQSLADRLLNEVLRPFTTDWHPRLLNWEAQRRPDVSALDHERAWDQAPALRAALDDLRRPLQDLASALAAISGADFGLSATG</sequence>
<gene>
    <name evidence="2" type="ORF">SMD44_03013</name>
</gene>
<evidence type="ECO:0000259" key="1">
    <source>
        <dbReference type="PROSITE" id="PS50104"/>
    </source>
</evidence>
<reference evidence="2 3" key="1">
    <citation type="submission" date="2017-05" db="EMBL/GenBank/DDBJ databases">
        <title>Streptomyces alboflavus Genome sequencing and assembly.</title>
        <authorList>
            <person name="Wang Y."/>
            <person name="Du B."/>
            <person name="Ding Y."/>
            <person name="Liu H."/>
            <person name="Hou Q."/>
            <person name="Liu K."/>
            <person name="Wang C."/>
            <person name="Yao L."/>
        </authorList>
    </citation>
    <scope>NUCLEOTIDE SEQUENCE [LARGE SCALE GENOMIC DNA]</scope>
    <source>
        <strain evidence="2 3">MDJK44</strain>
    </source>
</reference>
<dbReference type="InterPro" id="IPR035897">
    <property type="entry name" value="Toll_tir_struct_dom_sf"/>
</dbReference>
<name>A0A1Z1WB22_9ACTN</name>
<dbReference type="GO" id="GO:0007165">
    <property type="term" value="P:signal transduction"/>
    <property type="evidence" value="ECO:0007669"/>
    <property type="project" value="InterPro"/>
</dbReference>
<dbReference type="EMBL" id="CP021748">
    <property type="protein sequence ID" value="ARX83590.1"/>
    <property type="molecule type" value="Genomic_DNA"/>
</dbReference>
<dbReference type="InterPro" id="IPR027417">
    <property type="entry name" value="P-loop_NTPase"/>
</dbReference>
<dbReference type="RefSeq" id="WP_087884165.1">
    <property type="nucleotide sequence ID" value="NZ_CP021748.1"/>
</dbReference>
<dbReference type="OrthoDB" id="3490462at2"/>
<protein>
    <recommendedName>
        <fullName evidence="1">TIR domain-containing protein</fullName>
    </recommendedName>
</protein>
<dbReference type="Pfam" id="PF13676">
    <property type="entry name" value="TIR_2"/>
    <property type="match status" value="1"/>
</dbReference>
<feature type="domain" description="TIR" evidence="1">
    <location>
        <begin position="1"/>
        <end position="132"/>
    </location>
</feature>
<evidence type="ECO:0000313" key="2">
    <source>
        <dbReference type="EMBL" id="ARX83590.1"/>
    </source>
</evidence>
<dbReference type="eggNOG" id="COG0457">
    <property type="taxonomic scope" value="Bacteria"/>
</dbReference>
<dbReference type="SUPFAM" id="SSF52540">
    <property type="entry name" value="P-loop containing nucleoside triphosphate hydrolases"/>
    <property type="match status" value="1"/>
</dbReference>
<accession>A0A1Z1WB22</accession>
<organism evidence="2 3">
    <name type="scientific">Streptomyces alboflavus</name>
    <dbReference type="NCBI Taxonomy" id="67267"/>
    <lineage>
        <taxon>Bacteria</taxon>
        <taxon>Bacillati</taxon>
        <taxon>Actinomycetota</taxon>
        <taxon>Actinomycetes</taxon>
        <taxon>Kitasatosporales</taxon>
        <taxon>Streptomycetaceae</taxon>
        <taxon>Streptomyces</taxon>
    </lineage>
</organism>
<dbReference type="AlphaFoldDB" id="A0A1Z1WB22"/>
<dbReference type="SUPFAM" id="SSF52200">
    <property type="entry name" value="Toll/Interleukin receptor TIR domain"/>
    <property type="match status" value="1"/>
</dbReference>
<dbReference type="STRING" id="67267.GCA_000716675_02392"/>
<dbReference type="KEGG" id="salf:SMD44_03013"/>
<dbReference type="Proteomes" id="UP000195880">
    <property type="component" value="Chromosome"/>
</dbReference>
<keyword evidence="3" id="KW-1185">Reference proteome</keyword>